<evidence type="ECO:0000256" key="1">
    <source>
        <dbReference type="ARBA" id="ARBA00004167"/>
    </source>
</evidence>
<proteinExistence type="inferred from homology"/>
<evidence type="ECO:0000256" key="3">
    <source>
        <dbReference type="ARBA" id="ARBA00022475"/>
    </source>
</evidence>
<sequence>MFEASFLELLLIGVVALLVIGPERLPAVARTIGLWLGRIRRFIARTKADLERELHTDELRDMLYKQEEELRNLRIMMQDKTDHINQSVNEVASQAMAKPTDVNKSNPHE</sequence>
<comment type="function">
    <text evidence="9">Part of the twin-arginine translocation (Tat) system that transports large folded proteins containing a characteristic twin-arginine motif in their signal peptide across membranes. Together with TatC, TatB is part of a receptor directly interacting with Tat signal peptides. TatB may form an oligomeric binding site that transiently accommodates folded Tat precursor proteins before their translocation.</text>
</comment>
<name>A0AA95H4M5_9GAMM</name>
<evidence type="ECO:0000256" key="8">
    <source>
        <dbReference type="ARBA" id="ARBA00023136"/>
    </source>
</evidence>
<comment type="similarity">
    <text evidence="9">Belongs to the TatB family.</text>
</comment>
<dbReference type="AlphaFoldDB" id="A0AA95H4M5"/>
<dbReference type="GO" id="GO:0008320">
    <property type="term" value="F:protein transmembrane transporter activity"/>
    <property type="evidence" value="ECO:0007669"/>
    <property type="project" value="UniProtKB-UniRule"/>
</dbReference>
<dbReference type="PANTHER" id="PTHR33162">
    <property type="entry name" value="SEC-INDEPENDENT PROTEIN TRANSLOCASE PROTEIN TATA, CHLOROPLASTIC"/>
    <property type="match status" value="1"/>
</dbReference>
<dbReference type="GO" id="GO:0043953">
    <property type="term" value="P:protein transport by the Tat complex"/>
    <property type="evidence" value="ECO:0007669"/>
    <property type="project" value="UniProtKB-UniRule"/>
</dbReference>
<dbReference type="KEGG" id="tdu:QJT80_00135"/>
<keyword evidence="2 9" id="KW-0813">Transport</keyword>
<keyword evidence="3 9" id="KW-1003">Cell membrane</keyword>
<keyword evidence="8 9" id="KW-0472">Membrane</keyword>
<dbReference type="Proteomes" id="UP001300672">
    <property type="component" value="Chromosome"/>
</dbReference>
<keyword evidence="4 9" id="KW-0812">Transmembrane</keyword>
<evidence type="ECO:0000256" key="7">
    <source>
        <dbReference type="ARBA" id="ARBA00023010"/>
    </source>
</evidence>
<evidence type="ECO:0000313" key="10">
    <source>
        <dbReference type="EMBL" id="WGZ90892.1"/>
    </source>
</evidence>
<dbReference type="EMBL" id="CP124755">
    <property type="protein sequence ID" value="WGZ90892.1"/>
    <property type="molecule type" value="Genomic_DNA"/>
</dbReference>
<protein>
    <recommendedName>
        <fullName evidence="9">Sec-independent protein translocase protein TatB</fullName>
    </recommendedName>
</protein>
<reference evidence="10" key="2">
    <citation type="submission" date="2023-04" db="EMBL/GenBank/DDBJ databases">
        <authorList>
            <person name="Beletskiy A.V."/>
            <person name="Mardanov A.V."/>
            <person name="Ravin N.V."/>
        </authorList>
    </citation>
    <scope>NUCLEOTIDE SEQUENCE</scope>
    <source>
        <strain evidence="10">GKL-01</strain>
    </source>
</reference>
<evidence type="ECO:0000256" key="6">
    <source>
        <dbReference type="ARBA" id="ARBA00022989"/>
    </source>
</evidence>
<comment type="subcellular location">
    <subcellularLocation>
        <location evidence="9">Cell membrane</location>
        <topology evidence="9">Single-pass membrane protein</topology>
    </subcellularLocation>
    <subcellularLocation>
        <location evidence="1">Membrane</location>
        <topology evidence="1">Single-pass membrane protein</topology>
    </subcellularLocation>
</comment>
<gene>
    <name evidence="9 10" type="primary">tatB</name>
    <name evidence="10" type="ORF">QJT80_00135</name>
</gene>
<dbReference type="NCBIfam" id="TIGR01410">
    <property type="entry name" value="tatB"/>
    <property type="match status" value="1"/>
</dbReference>
<evidence type="ECO:0000256" key="5">
    <source>
        <dbReference type="ARBA" id="ARBA00022927"/>
    </source>
</evidence>
<dbReference type="Gene3D" id="1.20.5.3310">
    <property type="match status" value="1"/>
</dbReference>
<organism evidence="10">
    <name type="scientific">Candidatus Thiocaldithrix dubininis</name>
    <dbReference type="NCBI Taxonomy" id="3080823"/>
    <lineage>
        <taxon>Bacteria</taxon>
        <taxon>Pseudomonadati</taxon>
        <taxon>Pseudomonadota</taxon>
        <taxon>Gammaproteobacteria</taxon>
        <taxon>Thiotrichales</taxon>
        <taxon>Thiotrichaceae</taxon>
        <taxon>Candidatus Thiocaldithrix</taxon>
    </lineage>
</organism>
<dbReference type="InterPro" id="IPR018448">
    <property type="entry name" value="TatB"/>
</dbReference>
<keyword evidence="7 9" id="KW-0811">Translocation</keyword>
<keyword evidence="6 9" id="KW-1133">Transmembrane helix</keyword>
<dbReference type="GO" id="GO:0033281">
    <property type="term" value="C:TAT protein transport complex"/>
    <property type="evidence" value="ECO:0007669"/>
    <property type="project" value="UniProtKB-UniRule"/>
</dbReference>
<dbReference type="PANTHER" id="PTHR33162:SF1">
    <property type="entry name" value="SEC-INDEPENDENT PROTEIN TRANSLOCASE PROTEIN TATA, CHLOROPLASTIC"/>
    <property type="match status" value="1"/>
</dbReference>
<evidence type="ECO:0000256" key="9">
    <source>
        <dbReference type="HAMAP-Rule" id="MF_00237"/>
    </source>
</evidence>
<evidence type="ECO:0000256" key="4">
    <source>
        <dbReference type="ARBA" id="ARBA00022692"/>
    </source>
</evidence>
<evidence type="ECO:0000256" key="2">
    <source>
        <dbReference type="ARBA" id="ARBA00022448"/>
    </source>
</evidence>
<accession>A0AA95H4M5</accession>
<dbReference type="InterPro" id="IPR003369">
    <property type="entry name" value="TatA/B/E"/>
</dbReference>
<dbReference type="HAMAP" id="MF_00237">
    <property type="entry name" value="TatB"/>
    <property type="match status" value="1"/>
</dbReference>
<comment type="subunit">
    <text evidence="9">The Tat system comprises two distinct complexes: a TatABC complex, containing multiple copies of TatA, TatB and TatC subunits, and a separate TatA complex, containing only TatA subunits. Substrates initially bind to the TatABC complex, which probably triggers association of the separate TatA complex to form the active translocon.</text>
</comment>
<keyword evidence="5 9" id="KW-0653">Protein transport</keyword>
<dbReference type="Pfam" id="PF02416">
    <property type="entry name" value="TatA_B_E"/>
    <property type="match status" value="1"/>
</dbReference>
<reference evidence="10" key="1">
    <citation type="journal article" date="2023" name="Int. J. Mol. Sci.">
        <title>Metagenomics Revealed a New Genus 'Candidatus Thiocaldithrix dubininis' gen. nov., sp. nov. and a New Species 'Candidatus Thiothrix putei' sp. nov. in the Family Thiotrichaceae, Some Members of Which Have Traits of Both Na+- and H+-Motive Energetics.</title>
        <authorList>
            <person name="Ravin N.V."/>
            <person name="Muntyan M.S."/>
            <person name="Smolyakov D.D."/>
            <person name="Rudenko T.S."/>
            <person name="Beletsky A.V."/>
            <person name="Mardanov A.V."/>
            <person name="Grabovich M.Y."/>
        </authorList>
    </citation>
    <scope>NUCLEOTIDE SEQUENCE</scope>
    <source>
        <strain evidence="10">GKL-01</strain>
    </source>
</reference>
<dbReference type="PRINTS" id="PR01506">
    <property type="entry name" value="TATBPROTEIN"/>
</dbReference>